<dbReference type="RefSeq" id="WP_367877861.1">
    <property type="nucleotide sequence ID" value="NZ_JBFNXX010000007.1"/>
</dbReference>
<keyword evidence="2" id="KW-1185">Reference proteome</keyword>
<protein>
    <recommendedName>
        <fullName evidence="3">Cytochrome c domain-containing protein</fullName>
    </recommendedName>
</protein>
<gene>
    <name evidence="1" type="ORF">AB2B41_11105</name>
</gene>
<evidence type="ECO:0008006" key="3">
    <source>
        <dbReference type="Google" id="ProtNLM"/>
    </source>
</evidence>
<dbReference type="InterPro" id="IPR036280">
    <property type="entry name" value="Multihaem_cyt_sf"/>
</dbReference>
<evidence type="ECO:0000313" key="1">
    <source>
        <dbReference type="EMBL" id="MEW9920156.1"/>
    </source>
</evidence>
<organism evidence="1 2">
    <name type="scientific">Sulfitobacter sediminis</name>
    <dbReference type="NCBI Taxonomy" id="3234186"/>
    <lineage>
        <taxon>Bacteria</taxon>
        <taxon>Pseudomonadati</taxon>
        <taxon>Pseudomonadota</taxon>
        <taxon>Alphaproteobacteria</taxon>
        <taxon>Rhodobacterales</taxon>
        <taxon>Roseobacteraceae</taxon>
        <taxon>Sulfitobacter</taxon>
    </lineage>
</organism>
<dbReference type="SUPFAM" id="SSF48695">
    <property type="entry name" value="Multiheme cytochromes"/>
    <property type="match status" value="1"/>
</dbReference>
<dbReference type="EMBL" id="JBFNXX010000007">
    <property type="protein sequence ID" value="MEW9920156.1"/>
    <property type="molecule type" value="Genomic_DNA"/>
</dbReference>
<reference evidence="1 2" key="1">
    <citation type="submission" date="2024-07" db="EMBL/GenBank/DDBJ databases">
        <title>Marimonas sp.nov., isolated from tidal-flat sediment.</title>
        <authorList>
            <person name="Jayan J.N."/>
            <person name="Lee S.S."/>
        </authorList>
    </citation>
    <scope>NUCLEOTIDE SEQUENCE [LARGE SCALE GENOMIC DNA]</scope>
    <source>
        <strain evidence="1 2">MJW-29</strain>
    </source>
</reference>
<proteinExistence type="predicted"/>
<sequence>MRGALFALIIAGVPAMAQEVTREEGLAAWERIYAVASHPRCTNCHVGAQEEPMWEGLSYGAGAVHRMGVKSGESRIGAESMPCRTCHVTAVGRETAPHAPAQIDDAWRLPPVELDWLGEDSAAVCAQLRDPERNDGHDIAGLVDHLTSSPFVAWGFAPGGGRSAPPGTPAEMARDVETWGAAGMPCG</sequence>
<dbReference type="Proteomes" id="UP001556098">
    <property type="component" value="Unassembled WGS sequence"/>
</dbReference>
<evidence type="ECO:0000313" key="2">
    <source>
        <dbReference type="Proteomes" id="UP001556098"/>
    </source>
</evidence>
<accession>A0ABV3RMP4</accession>
<comment type="caution">
    <text evidence="1">The sequence shown here is derived from an EMBL/GenBank/DDBJ whole genome shotgun (WGS) entry which is preliminary data.</text>
</comment>
<name>A0ABV3RMP4_9RHOB</name>